<reference evidence="1 2" key="1">
    <citation type="submission" date="2020-08" db="EMBL/GenBank/DDBJ databases">
        <title>Exploring microbial biodiversity for novel pathways involved in the catabolism of aromatic compounds derived from lignin.</title>
        <authorList>
            <person name="Elkins J."/>
        </authorList>
    </citation>
    <scope>NUCLEOTIDE SEQUENCE [LARGE SCALE GENOMIC DNA]</scope>
    <source>
        <strain evidence="1 2">B1D3A</strain>
    </source>
</reference>
<proteinExistence type="predicted"/>
<sequence length="595" mass="64247">MKNWIILLGLATVLLPAVGGLAQTIGLAPPPKQPQVDVNGVDLPSGNIVYSRRELSIGPEGNMGLQLDRIYSGGTLRDNYSNLYSVNIDNLLGTVYSFSAQLGNNSDQFPDESASGNEVGPYGSGGGYKLNDGTLITYPVVIIEQWQDAFFSAFYAADKVTYPNGVQWIFHYKSVQSPTINYLRIQSVTSNTGYQIKFQYATNAMNGDFSNSGLWRQRTKAIAINNAYEYCDPLADGCTLSMQWPEVNYTYTSAGLPGSGNVNTVTATNNEGEAKYSSYSAPNLGMRIKEPGYAADNILYTQTYIINPCHPGPSWCMGGSPFRVTSATLNGVTTNYTYSNNSALQHWTVTASGPLSATNVYVAKYPGNGVIKWTDPLLRVSEFEYFAWTKYLTKAVHPEGNYSIFTNRPGGYLVNQTAYPKPGSGLAPVAENRTYPTDCSLPAAYFTCNKPLTITDPRGNVTSFTYSSAHGGVLTETGPAVNGIQPVTRFAYAQRYAWFKNSTGAYVQAATPVWVKTEERTCMATATVGNACAGGASDEVITSYEYGSNAGPNNLLLKALVTTANGITTRNCFGYDIYGNKISETGARAGLTACP</sequence>
<dbReference type="Proteomes" id="UP001138540">
    <property type="component" value="Unassembled WGS sequence"/>
</dbReference>
<gene>
    <name evidence="1" type="ORF">HNP60_002609</name>
</gene>
<dbReference type="RefSeq" id="WP_184154358.1">
    <property type="nucleotide sequence ID" value="NZ_JACHKA010000001.1"/>
</dbReference>
<accession>A0ABR6NH78</accession>
<protein>
    <recommendedName>
        <fullName evidence="3">YD repeat-containing protein</fullName>
    </recommendedName>
</protein>
<comment type="caution">
    <text evidence="1">The sequence shown here is derived from an EMBL/GenBank/DDBJ whole genome shotgun (WGS) entry which is preliminary data.</text>
</comment>
<evidence type="ECO:0008006" key="3">
    <source>
        <dbReference type="Google" id="ProtNLM"/>
    </source>
</evidence>
<organism evidence="1 2">
    <name type="scientific">Sphingobium lignivorans</name>
    <dbReference type="NCBI Taxonomy" id="2735886"/>
    <lineage>
        <taxon>Bacteria</taxon>
        <taxon>Pseudomonadati</taxon>
        <taxon>Pseudomonadota</taxon>
        <taxon>Alphaproteobacteria</taxon>
        <taxon>Sphingomonadales</taxon>
        <taxon>Sphingomonadaceae</taxon>
        <taxon>Sphingobium</taxon>
    </lineage>
</organism>
<evidence type="ECO:0000313" key="1">
    <source>
        <dbReference type="EMBL" id="MBB5986635.1"/>
    </source>
</evidence>
<dbReference type="EMBL" id="JACHKA010000001">
    <property type="protein sequence ID" value="MBB5986635.1"/>
    <property type="molecule type" value="Genomic_DNA"/>
</dbReference>
<keyword evidence="2" id="KW-1185">Reference proteome</keyword>
<evidence type="ECO:0000313" key="2">
    <source>
        <dbReference type="Proteomes" id="UP001138540"/>
    </source>
</evidence>
<name>A0ABR6NH78_9SPHN</name>